<accession>A0ABU6WA37</accession>
<protein>
    <submittedName>
        <fullName evidence="2">Uncharacterized protein</fullName>
    </submittedName>
</protein>
<proteinExistence type="predicted"/>
<organism evidence="2 3">
    <name type="scientific">Stylosanthes scabra</name>
    <dbReference type="NCBI Taxonomy" id="79078"/>
    <lineage>
        <taxon>Eukaryota</taxon>
        <taxon>Viridiplantae</taxon>
        <taxon>Streptophyta</taxon>
        <taxon>Embryophyta</taxon>
        <taxon>Tracheophyta</taxon>
        <taxon>Spermatophyta</taxon>
        <taxon>Magnoliopsida</taxon>
        <taxon>eudicotyledons</taxon>
        <taxon>Gunneridae</taxon>
        <taxon>Pentapetalae</taxon>
        <taxon>rosids</taxon>
        <taxon>fabids</taxon>
        <taxon>Fabales</taxon>
        <taxon>Fabaceae</taxon>
        <taxon>Papilionoideae</taxon>
        <taxon>50 kb inversion clade</taxon>
        <taxon>dalbergioids sensu lato</taxon>
        <taxon>Dalbergieae</taxon>
        <taxon>Pterocarpus clade</taxon>
        <taxon>Stylosanthes</taxon>
    </lineage>
</organism>
<sequence>MELCVKLVSLGGEGTGSSRSAEVTITIFLPHMCLAMPPEHVEDGSKLDEEYVVETDENSTLFKFDGFVAKTPLGRDSIYNDQEVSAPEASKAIVGPSAMPSKVVDVNAKMYYKAKGWKQARLLPKQVRPELYVLSLYLAYYLLKALYFTWLDPFERPGLKPVKK</sequence>
<keyword evidence="1" id="KW-0812">Transmembrane</keyword>
<reference evidence="2 3" key="1">
    <citation type="journal article" date="2023" name="Plants (Basel)">
        <title>Bridging the Gap: Combining Genomics and Transcriptomics Approaches to Understand Stylosanthes scabra, an Orphan Legume from the Brazilian Caatinga.</title>
        <authorList>
            <person name="Ferreira-Neto J.R.C."/>
            <person name="da Silva M.D."/>
            <person name="Binneck E."/>
            <person name="de Melo N.F."/>
            <person name="da Silva R.H."/>
            <person name="de Melo A.L.T.M."/>
            <person name="Pandolfi V."/>
            <person name="Bustamante F.O."/>
            <person name="Brasileiro-Vidal A.C."/>
            <person name="Benko-Iseppon A.M."/>
        </authorList>
    </citation>
    <scope>NUCLEOTIDE SEQUENCE [LARGE SCALE GENOMIC DNA]</scope>
    <source>
        <tissue evidence="2">Leaves</tissue>
    </source>
</reference>
<name>A0ABU6WA37_9FABA</name>
<keyword evidence="1" id="KW-1133">Transmembrane helix</keyword>
<keyword evidence="1" id="KW-0472">Membrane</keyword>
<feature type="transmembrane region" description="Helical" evidence="1">
    <location>
        <begin position="131"/>
        <end position="150"/>
    </location>
</feature>
<gene>
    <name evidence="2" type="ORF">PIB30_019130</name>
</gene>
<evidence type="ECO:0000256" key="1">
    <source>
        <dbReference type="SAM" id="Phobius"/>
    </source>
</evidence>
<dbReference type="Proteomes" id="UP001341840">
    <property type="component" value="Unassembled WGS sequence"/>
</dbReference>
<evidence type="ECO:0000313" key="3">
    <source>
        <dbReference type="Proteomes" id="UP001341840"/>
    </source>
</evidence>
<evidence type="ECO:0000313" key="2">
    <source>
        <dbReference type="EMBL" id="MED6181415.1"/>
    </source>
</evidence>
<dbReference type="EMBL" id="JASCZI010181301">
    <property type="protein sequence ID" value="MED6181415.1"/>
    <property type="molecule type" value="Genomic_DNA"/>
</dbReference>
<comment type="caution">
    <text evidence="2">The sequence shown here is derived from an EMBL/GenBank/DDBJ whole genome shotgun (WGS) entry which is preliminary data.</text>
</comment>
<keyword evidence="3" id="KW-1185">Reference proteome</keyword>